<evidence type="ECO:0000313" key="2">
    <source>
        <dbReference type="EMBL" id="KYN34032.1"/>
    </source>
</evidence>
<feature type="region of interest" description="Disordered" evidence="1">
    <location>
        <begin position="1"/>
        <end position="80"/>
    </location>
</feature>
<dbReference type="AlphaFoldDB" id="A0A151JTZ5"/>
<evidence type="ECO:0000256" key="1">
    <source>
        <dbReference type="SAM" id="MobiDB-lite"/>
    </source>
</evidence>
<dbReference type="Proteomes" id="UP000078541">
    <property type="component" value="Unassembled WGS sequence"/>
</dbReference>
<dbReference type="EMBL" id="KQ981871">
    <property type="protein sequence ID" value="KYN34032.1"/>
    <property type="molecule type" value="Genomic_DNA"/>
</dbReference>
<accession>A0A151JTZ5</accession>
<gene>
    <name evidence="2" type="ORF">ALC56_11645</name>
</gene>
<feature type="compositionally biased region" description="Basic and acidic residues" evidence="1">
    <location>
        <begin position="1"/>
        <end position="14"/>
    </location>
</feature>
<protein>
    <submittedName>
        <fullName evidence="2">Uncharacterized protein</fullName>
    </submittedName>
</protein>
<name>A0A151JTZ5_9HYME</name>
<keyword evidence="3" id="KW-1185">Reference proteome</keyword>
<dbReference type="STRING" id="34720.A0A151JTZ5"/>
<evidence type="ECO:0000313" key="3">
    <source>
        <dbReference type="Proteomes" id="UP000078541"/>
    </source>
</evidence>
<proteinExistence type="predicted"/>
<sequence length="117" mass="13844">MQKEEAERERERAPRNSGRPPPPAGDEEDGREEGNRRRVDRRGPRKDRPQLGRSRPPPAHSRRWDRPTGRKRWRPLGETAFNNRVLTDMVLNSSYIETRQFLDDARNIVLDHIRDNL</sequence>
<reference evidence="2 3" key="1">
    <citation type="submission" date="2016-03" db="EMBL/GenBank/DDBJ databases">
        <title>Trachymyrmex septentrionalis WGS genome.</title>
        <authorList>
            <person name="Nygaard S."/>
            <person name="Hu H."/>
            <person name="Boomsma J."/>
            <person name="Zhang G."/>
        </authorList>
    </citation>
    <scope>NUCLEOTIDE SEQUENCE [LARGE SCALE GENOMIC DNA]</scope>
    <source>
        <strain evidence="2">Tsep2-gDNA-1</strain>
        <tissue evidence="2">Whole body</tissue>
    </source>
</reference>
<organism evidence="2 3">
    <name type="scientific">Trachymyrmex septentrionalis</name>
    <dbReference type="NCBI Taxonomy" id="34720"/>
    <lineage>
        <taxon>Eukaryota</taxon>
        <taxon>Metazoa</taxon>
        <taxon>Ecdysozoa</taxon>
        <taxon>Arthropoda</taxon>
        <taxon>Hexapoda</taxon>
        <taxon>Insecta</taxon>
        <taxon>Pterygota</taxon>
        <taxon>Neoptera</taxon>
        <taxon>Endopterygota</taxon>
        <taxon>Hymenoptera</taxon>
        <taxon>Apocrita</taxon>
        <taxon>Aculeata</taxon>
        <taxon>Formicoidea</taxon>
        <taxon>Formicidae</taxon>
        <taxon>Myrmicinae</taxon>
        <taxon>Trachymyrmex</taxon>
    </lineage>
</organism>